<comment type="cofactor">
    <cofactor evidence="2">
        <name>[4Fe-4S] cluster</name>
        <dbReference type="ChEBI" id="CHEBI:49883"/>
    </cofactor>
</comment>
<evidence type="ECO:0000256" key="7">
    <source>
        <dbReference type="ARBA" id="ARBA00022723"/>
    </source>
</evidence>
<dbReference type="RefSeq" id="WP_369190427.1">
    <property type="nucleotide sequence ID" value="NZ_CP163431.1"/>
</dbReference>
<feature type="domain" description="NADH-ubiquinone oxidoreductase 51kDa subunit iron-sulphur binding" evidence="11">
    <location>
        <begin position="304"/>
        <end position="386"/>
    </location>
</feature>
<accession>A0AB39MJJ9</accession>
<evidence type="ECO:0000256" key="4">
    <source>
        <dbReference type="ARBA" id="ARBA00022485"/>
    </source>
</evidence>
<evidence type="ECO:0000256" key="1">
    <source>
        <dbReference type="ARBA" id="ARBA00001917"/>
    </source>
</evidence>
<protein>
    <submittedName>
        <fullName evidence="12">NADH-ubiquinone oxidoreductase-F iron-sulfur binding region domain-containing protein</fullName>
    </submittedName>
</protein>
<keyword evidence="7" id="KW-0479">Metal-binding</keyword>
<dbReference type="GO" id="GO:0003954">
    <property type="term" value="F:NADH dehydrogenase activity"/>
    <property type="evidence" value="ECO:0007669"/>
    <property type="project" value="TreeGrafter"/>
</dbReference>
<dbReference type="PANTHER" id="PTHR11780">
    <property type="entry name" value="NADH-UBIQUINONE OXIDOREDUCTASE FLAVOPROTEIN 1 NDUFV1"/>
    <property type="match status" value="1"/>
</dbReference>
<evidence type="ECO:0000259" key="10">
    <source>
        <dbReference type="Pfam" id="PF01512"/>
    </source>
</evidence>
<dbReference type="SUPFAM" id="SSF140490">
    <property type="entry name" value="Nqo1C-terminal domain-like"/>
    <property type="match status" value="1"/>
</dbReference>
<evidence type="ECO:0000313" key="12">
    <source>
        <dbReference type="EMBL" id="XDQ05104.1"/>
    </source>
</evidence>
<dbReference type="Gene3D" id="3.40.50.11540">
    <property type="entry name" value="NADH-ubiquinone oxidoreductase 51kDa subunit"/>
    <property type="match status" value="1"/>
</dbReference>
<keyword evidence="8" id="KW-0408">Iron</keyword>
<comment type="cofactor">
    <cofactor evidence="1">
        <name>FMN</name>
        <dbReference type="ChEBI" id="CHEBI:58210"/>
    </cofactor>
</comment>
<evidence type="ECO:0000256" key="2">
    <source>
        <dbReference type="ARBA" id="ARBA00001966"/>
    </source>
</evidence>
<dbReference type="InterPro" id="IPR050837">
    <property type="entry name" value="ComplexI_51kDa_subunit"/>
</dbReference>
<dbReference type="PANTHER" id="PTHR11780:SF10">
    <property type="entry name" value="NADH DEHYDROGENASE [UBIQUINONE] FLAVOPROTEIN 1, MITOCHONDRIAL"/>
    <property type="match status" value="1"/>
</dbReference>
<keyword evidence="9" id="KW-0411">Iron-sulfur</keyword>
<dbReference type="GO" id="GO:0046872">
    <property type="term" value="F:metal ion binding"/>
    <property type="evidence" value="ECO:0007669"/>
    <property type="project" value="UniProtKB-KW"/>
</dbReference>
<evidence type="ECO:0000256" key="9">
    <source>
        <dbReference type="ARBA" id="ARBA00023014"/>
    </source>
</evidence>
<evidence type="ECO:0000256" key="5">
    <source>
        <dbReference type="ARBA" id="ARBA00022630"/>
    </source>
</evidence>
<organism evidence="12">
    <name type="scientific">Streptomyces sp. R08</name>
    <dbReference type="NCBI Taxonomy" id="3238624"/>
    <lineage>
        <taxon>Bacteria</taxon>
        <taxon>Bacillati</taxon>
        <taxon>Actinomycetota</taxon>
        <taxon>Actinomycetes</taxon>
        <taxon>Kitasatosporales</taxon>
        <taxon>Streptomycetaceae</taxon>
        <taxon>Streptomyces</taxon>
    </lineage>
</organism>
<comment type="similarity">
    <text evidence="3">Belongs to the complex I 51 kDa subunit family.</text>
</comment>
<feature type="domain" description="NADH-ubiquinone oxidoreductase 51kDa subunit FMN-binding" evidence="10">
    <location>
        <begin position="48"/>
        <end position="204"/>
    </location>
</feature>
<dbReference type="InterPro" id="IPR037225">
    <property type="entry name" value="Nuo51_FMN-bd_sf"/>
</dbReference>
<dbReference type="GO" id="GO:0045333">
    <property type="term" value="P:cellular respiration"/>
    <property type="evidence" value="ECO:0007669"/>
    <property type="project" value="TreeGrafter"/>
</dbReference>
<name>A0AB39MJJ9_9ACTN</name>
<evidence type="ECO:0000256" key="8">
    <source>
        <dbReference type="ARBA" id="ARBA00023004"/>
    </source>
</evidence>
<dbReference type="InterPro" id="IPR037207">
    <property type="entry name" value="Nuop51_4Fe4S-bd_sf"/>
</dbReference>
<proteinExistence type="inferred from homology"/>
<evidence type="ECO:0000259" key="11">
    <source>
        <dbReference type="Pfam" id="PF10589"/>
    </source>
</evidence>
<dbReference type="Pfam" id="PF10589">
    <property type="entry name" value="NADH_4Fe-4S"/>
    <property type="match status" value="1"/>
</dbReference>
<sequence length="407" mass="42738">MTTTTTSTDVYMSPRLLAPGGTAADLSTHELRYGPLEYGDPDGLLRTVAESGLTGRGGAAFPTYRKLVAVADASRRTGRAPVVVANGAEGEPASRKDKTLLRLSPHLVLDGLQLAARAVGAGEAHLAVEDGASYLESALAQRHDLLPVRIVRLPKRFLSGQASALAQYVSGNAPLPRHQRPPVRERGVRKAPTLVQNVETLAHLALIARYGADWFRSAGTPAQPGSTLCTLHTPGREVRVVEAPFGLPLNRLLPLHGVSAVLVGGYHGTWIPAAEASQRTLDASDLGAGVLAALPTDRCGVAETARVLRYLALQSAGQCGPCLNGLPRIASAFQTLATPGPQANTRQDVARWAGLVEGRGACHHPDGTARLVRSALTTFAPELDAHARGLCTASDPTPLLPIPNEAH</sequence>
<gene>
    <name evidence="12" type="ORF">AB5J58_35335</name>
</gene>
<dbReference type="AlphaFoldDB" id="A0AB39MJJ9"/>
<dbReference type="GO" id="GO:0051539">
    <property type="term" value="F:4 iron, 4 sulfur cluster binding"/>
    <property type="evidence" value="ECO:0007669"/>
    <property type="project" value="UniProtKB-KW"/>
</dbReference>
<keyword evidence="4" id="KW-0004">4Fe-4S</keyword>
<dbReference type="Gene3D" id="1.20.1440.230">
    <property type="entry name" value="NADH-ubiquinone oxidoreductase 51kDa subunit, iron-sulphur binding domain"/>
    <property type="match status" value="1"/>
</dbReference>
<keyword evidence="6" id="KW-0288">FMN</keyword>
<dbReference type="SUPFAM" id="SSF142019">
    <property type="entry name" value="Nqo1 FMN-binding domain-like"/>
    <property type="match status" value="1"/>
</dbReference>
<reference evidence="12" key="1">
    <citation type="submission" date="2024-07" db="EMBL/GenBank/DDBJ databases">
        <authorList>
            <person name="Yu S.T."/>
        </authorList>
    </citation>
    <scope>NUCLEOTIDE SEQUENCE</scope>
    <source>
        <strain evidence="12">R08</strain>
    </source>
</reference>
<evidence type="ECO:0000256" key="3">
    <source>
        <dbReference type="ARBA" id="ARBA00007523"/>
    </source>
</evidence>
<dbReference type="EMBL" id="CP163431">
    <property type="protein sequence ID" value="XDQ05104.1"/>
    <property type="molecule type" value="Genomic_DNA"/>
</dbReference>
<evidence type="ECO:0000256" key="6">
    <source>
        <dbReference type="ARBA" id="ARBA00022643"/>
    </source>
</evidence>
<keyword evidence="5" id="KW-0285">Flavoprotein</keyword>
<dbReference type="InterPro" id="IPR019575">
    <property type="entry name" value="Nuop51_4Fe4S-bd"/>
</dbReference>
<dbReference type="InterPro" id="IPR011538">
    <property type="entry name" value="Nuo51_FMN-bd"/>
</dbReference>
<dbReference type="Pfam" id="PF01512">
    <property type="entry name" value="Complex1_51K"/>
    <property type="match status" value="1"/>
</dbReference>